<keyword evidence="4" id="KW-1185">Reference proteome</keyword>
<dbReference type="PANTHER" id="PTHR30160">
    <property type="entry name" value="TETRAACYLDISACCHARIDE 4'-KINASE-RELATED"/>
    <property type="match status" value="1"/>
</dbReference>
<comment type="caution">
    <text evidence="3">The sequence shown here is derived from an EMBL/GenBank/DDBJ whole genome shotgun (WGS) entry which is preliminary data.</text>
</comment>
<evidence type="ECO:0000256" key="1">
    <source>
        <dbReference type="ARBA" id="ARBA00022676"/>
    </source>
</evidence>
<evidence type="ECO:0000256" key="2">
    <source>
        <dbReference type="ARBA" id="ARBA00022679"/>
    </source>
</evidence>
<dbReference type="GO" id="GO:0005829">
    <property type="term" value="C:cytosol"/>
    <property type="evidence" value="ECO:0007669"/>
    <property type="project" value="TreeGrafter"/>
</dbReference>
<dbReference type="Gene3D" id="3.40.50.2000">
    <property type="entry name" value="Glycogen Phosphorylase B"/>
    <property type="match status" value="2"/>
</dbReference>
<reference evidence="3 4" key="1">
    <citation type="submission" date="2017-11" db="EMBL/GenBank/DDBJ databases">
        <title>Genomic Encyclopedia of Archaeal and Bacterial Type Strains, Phase II (KMG-II): From Individual Species to Whole Genera.</title>
        <authorList>
            <person name="Goeker M."/>
        </authorList>
    </citation>
    <scope>NUCLEOTIDE SEQUENCE [LARGE SCALE GENOMIC DNA]</scope>
    <source>
        <strain evidence="3 4">DSM 28175</strain>
    </source>
</reference>
<dbReference type="PANTHER" id="PTHR30160:SF1">
    <property type="entry name" value="LIPOPOLYSACCHARIDE 1,2-N-ACETYLGLUCOSAMINETRANSFERASE-RELATED"/>
    <property type="match status" value="1"/>
</dbReference>
<dbReference type="GO" id="GO:0008713">
    <property type="term" value="F:ADP-heptose-lipopolysaccharide heptosyltransferase activity"/>
    <property type="evidence" value="ECO:0007669"/>
    <property type="project" value="TreeGrafter"/>
</dbReference>
<protein>
    <submittedName>
        <fullName evidence="3">Lipopolysaccharide heptosyltransferase II</fullName>
    </submittedName>
</protein>
<dbReference type="EMBL" id="PGFJ01000001">
    <property type="protein sequence ID" value="PJJ85043.1"/>
    <property type="molecule type" value="Genomic_DNA"/>
</dbReference>
<evidence type="ECO:0000313" key="3">
    <source>
        <dbReference type="EMBL" id="PJJ85043.1"/>
    </source>
</evidence>
<dbReference type="InterPro" id="IPR051199">
    <property type="entry name" value="LPS_LOS_Heptosyltrfase"/>
</dbReference>
<dbReference type="CDD" id="cd03789">
    <property type="entry name" value="GT9_LPS_heptosyltransferase"/>
    <property type="match status" value="1"/>
</dbReference>
<dbReference type="SUPFAM" id="SSF53756">
    <property type="entry name" value="UDP-Glycosyltransferase/glycogen phosphorylase"/>
    <property type="match status" value="1"/>
</dbReference>
<gene>
    <name evidence="3" type="ORF">CLV57_2066</name>
</gene>
<proteinExistence type="predicted"/>
<dbReference type="RefSeq" id="WP_100341196.1">
    <property type="nucleotide sequence ID" value="NZ_PGFJ01000001.1"/>
</dbReference>
<dbReference type="AlphaFoldDB" id="A0A2H9VW31"/>
<keyword evidence="1" id="KW-0328">Glycosyltransferase</keyword>
<name>A0A2H9VW31_9SPHI</name>
<organism evidence="3 4">
    <name type="scientific">Mucilaginibacter auburnensis</name>
    <dbReference type="NCBI Taxonomy" id="1457233"/>
    <lineage>
        <taxon>Bacteria</taxon>
        <taxon>Pseudomonadati</taxon>
        <taxon>Bacteroidota</taxon>
        <taxon>Sphingobacteriia</taxon>
        <taxon>Sphingobacteriales</taxon>
        <taxon>Sphingobacteriaceae</taxon>
        <taxon>Mucilaginibacter</taxon>
    </lineage>
</organism>
<accession>A0A2H9VW31</accession>
<dbReference type="OrthoDB" id="9797795at2"/>
<dbReference type="InterPro" id="IPR002201">
    <property type="entry name" value="Glyco_trans_9"/>
</dbReference>
<dbReference type="Proteomes" id="UP000242687">
    <property type="component" value="Unassembled WGS sequence"/>
</dbReference>
<sequence length="365" mass="40252">MTDWNNCSKILCIRPDNMGDLLMSGPAIRALKSSFNAQITILTSSMAAGIAAFMPEIDEVIIFDMPWVKTADRENSDSLAELISTLRSKQFDAAVVFTVFSQNPLPSAMLAYQAGIPKTLAYCRENPYGLVTNWIPDEEPYTFIRHQVERDIYLVESIGISVVNKQMQINTPLNAWQQAKAKCEVTGWKSNQPWLVLHPGVSELKRQYPTEHWIAAGKLLTQKGYQLVVTGIAQENALITEICAGIGAQCFNCAGLLRLDELVCLIQHSPLLLGVNTGPIHIAAAVGTPVVVLYAQTNPQHIPWQVPNKVLQFPVPDGLQSRNQVIRFLQQTIYNDQAITPGHNAVVNAVEDLLTQSAASNQPSH</sequence>
<keyword evidence="2 3" id="KW-0808">Transferase</keyword>
<evidence type="ECO:0000313" key="4">
    <source>
        <dbReference type="Proteomes" id="UP000242687"/>
    </source>
</evidence>
<dbReference type="Pfam" id="PF01075">
    <property type="entry name" value="Glyco_transf_9"/>
    <property type="match status" value="1"/>
</dbReference>
<dbReference type="GO" id="GO:0009244">
    <property type="term" value="P:lipopolysaccharide core region biosynthetic process"/>
    <property type="evidence" value="ECO:0007669"/>
    <property type="project" value="TreeGrafter"/>
</dbReference>